<dbReference type="STRING" id="408074.SAMN05660909_01270"/>
<dbReference type="GO" id="GO:0016491">
    <property type="term" value="F:oxidoreductase activity"/>
    <property type="evidence" value="ECO:0007669"/>
    <property type="project" value="InterPro"/>
</dbReference>
<dbReference type="PANTHER" id="PTHR30157">
    <property type="entry name" value="FERRIC REDUCTASE, NADPH-DEPENDENT"/>
    <property type="match status" value="1"/>
</dbReference>
<feature type="domain" description="FAD-binding FR-type" evidence="1">
    <location>
        <begin position="16"/>
        <end position="118"/>
    </location>
</feature>
<proteinExistence type="predicted"/>
<dbReference type="SUPFAM" id="SSF63380">
    <property type="entry name" value="Riboflavin synthase domain-like"/>
    <property type="match status" value="1"/>
</dbReference>
<evidence type="ECO:0000313" key="2">
    <source>
        <dbReference type="EMBL" id="SEA24175.1"/>
    </source>
</evidence>
<dbReference type="InterPro" id="IPR017938">
    <property type="entry name" value="Riboflavin_synthase-like_b-brl"/>
</dbReference>
<dbReference type="InterPro" id="IPR039261">
    <property type="entry name" value="FNR_nucleotide-bd"/>
</dbReference>
<name>A0A1H3ZKI0_9BACT</name>
<dbReference type="Gene3D" id="3.40.50.80">
    <property type="entry name" value="Nucleotide-binding domain of ferredoxin-NADP reductase (FNR) module"/>
    <property type="match status" value="1"/>
</dbReference>
<sequence>MISAVKEKKISFLERTFTKQGTILDIRPWASGTFFEVDLHLPDADMSKWTVTQHIKCKVAPYTFRDYTPAQWDASTHTCTLFIDAAHDGAGARWAQQLQTGELLVYLGIGSSMQKPVQGQELVFLGDQSALAHFLALQQLAGNTAQIKGNVVIKDPEHVEEFNSYFPRSPFQPVLQQSDALSTLVASLLDFPFSQEQVFYLVGNVRMVADLRNLLRKTGINSSQIKAQGFWK</sequence>
<dbReference type="RefSeq" id="WP_089759784.1">
    <property type="nucleotide sequence ID" value="NZ_BKAT01000005.1"/>
</dbReference>
<dbReference type="OrthoDB" id="649820at2"/>
<reference evidence="3" key="1">
    <citation type="submission" date="2016-10" db="EMBL/GenBank/DDBJ databases">
        <authorList>
            <person name="Varghese N."/>
            <person name="Submissions S."/>
        </authorList>
    </citation>
    <scope>NUCLEOTIDE SEQUENCE [LARGE SCALE GENOMIC DNA]</scope>
    <source>
        <strain evidence="3">DSM 23920</strain>
    </source>
</reference>
<dbReference type="InterPro" id="IPR007037">
    <property type="entry name" value="SIP_rossman_dom"/>
</dbReference>
<dbReference type="EMBL" id="FNRL01000004">
    <property type="protein sequence ID" value="SEA24175.1"/>
    <property type="molecule type" value="Genomic_DNA"/>
</dbReference>
<dbReference type="InterPro" id="IPR039374">
    <property type="entry name" value="SIP_fam"/>
</dbReference>
<keyword evidence="3" id="KW-1185">Reference proteome</keyword>
<evidence type="ECO:0000313" key="3">
    <source>
        <dbReference type="Proteomes" id="UP000199656"/>
    </source>
</evidence>
<gene>
    <name evidence="2" type="ORF">SAMN05660909_01270</name>
</gene>
<dbReference type="PANTHER" id="PTHR30157:SF0">
    <property type="entry name" value="NADPH-DEPENDENT FERRIC-CHELATE REDUCTASE"/>
    <property type="match status" value="1"/>
</dbReference>
<organism evidence="2 3">
    <name type="scientific">Chitinophaga terrae</name>
    <name type="common">ex Kim and Jung 2007</name>
    <dbReference type="NCBI Taxonomy" id="408074"/>
    <lineage>
        <taxon>Bacteria</taxon>
        <taxon>Pseudomonadati</taxon>
        <taxon>Bacteroidota</taxon>
        <taxon>Chitinophagia</taxon>
        <taxon>Chitinophagales</taxon>
        <taxon>Chitinophagaceae</taxon>
        <taxon>Chitinophaga</taxon>
    </lineage>
</organism>
<dbReference type="InterPro" id="IPR017927">
    <property type="entry name" value="FAD-bd_FR_type"/>
</dbReference>
<evidence type="ECO:0000259" key="1">
    <source>
        <dbReference type="PROSITE" id="PS51384"/>
    </source>
</evidence>
<dbReference type="Gene3D" id="2.40.30.10">
    <property type="entry name" value="Translation factors"/>
    <property type="match status" value="1"/>
</dbReference>
<dbReference type="Proteomes" id="UP000199656">
    <property type="component" value="Unassembled WGS sequence"/>
</dbReference>
<dbReference type="Pfam" id="PF04954">
    <property type="entry name" value="SIP"/>
    <property type="match status" value="1"/>
</dbReference>
<protein>
    <submittedName>
        <fullName evidence="2">NADPH-dependent ferric siderophore reductase, contains FAD-binding and SIP domains</fullName>
    </submittedName>
</protein>
<dbReference type="AlphaFoldDB" id="A0A1H3ZKI0"/>
<accession>A0A1H3ZKI0</accession>
<dbReference type="PROSITE" id="PS51384">
    <property type="entry name" value="FAD_FR"/>
    <property type="match status" value="1"/>
</dbReference>